<dbReference type="Gene3D" id="1.10.45.10">
    <property type="entry name" value="Vanillyl-alcohol Oxidase, Chain A, domain 4"/>
    <property type="match status" value="1"/>
</dbReference>
<dbReference type="InterPro" id="IPR016169">
    <property type="entry name" value="FAD-bd_PCMH_sub2"/>
</dbReference>
<dbReference type="InterPro" id="IPR016171">
    <property type="entry name" value="Vanillyl_alc_oxidase_C-sub2"/>
</dbReference>
<dbReference type="NCBIfam" id="TIGR01679">
    <property type="entry name" value="bact_FAD_ox"/>
    <property type="match status" value="1"/>
</dbReference>
<dbReference type="Gene3D" id="3.30.70.2520">
    <property type="match status" value="1"/>
</dbReference>
<sequence>MEAVKTAARDDLTVRPLGSGHSFSPVGSPGQGVALDLSDWRGVVAADHKSGQVTVRSGTPLHQLNHELDQLGLAMSNLGDIDRQTIAGAIATGTHGTGARFGGLATQVRELELVLADGSLLRCSAQDHPNVFNAARVGLGALGVVTSVTLQCEPAFALSAAEYPAGLAETAEVFEHLCGENDHAEFHWFVHTDRVMVKRNNRLVPGAPTRPLHPARRFFEYEVLENGALAAVCHLGRAIPALVKPLNRLSTRVLGERTYSDTSHRVFTTPRRVRFTETEYAIPREHLRDVLTELRAASERLEHPVNIPVEVRVAAPDDIWLSTASGRETAYVAIHQFIGMPYRHWFEVFEKIAYEAGGRPHWGKMHSQSAETLRDRYPHFDDFLAVRSALDPHGRFRNAYLDKVLGLS</sequence>
<dbReference type="PIRSF" id="PIRSF000136">
    <property type="entry name" value="LGO_GLO"/>
    <property type="match status" value="1"/>
</dbReference>
<comment type="caution">
    <text evidence="6">The sequence shown here is derived from an EMBL/GenBank/DDBJ whole genome shotgun (WGS) entry which is preliminary data.</text>
</comment>
<dbReference type="EC" id="1.1.3.8" evidence="6"/>
<evidence type="ECO:0000256" key="3">
    <source>
        <dbReference type="ARBA" id="ARBA00023002"/>
    </source>
</evidence>
<dbReference type="InterPro" id="IPR007173">
    <property type="entry name" value="ALO_C"/>
</dbReference>
<dbReference type="GO" id="GO:0050105">
    <property type="term" value="F:L-gulonolactone oxidase activity"/>
    <property type="evidence" value="ECO:0007669"/>
    <property type="project" value="UniProtKB-EC"/>
</dbReference>
<dbReference type="SUPFAM" id="SSF55103">
    <property type="entry name" value="FAD-linked oxidases, C-terminal domain"/>
    <property type="match status" value="1"/>
</dbReference>
<dbReference type="PROSITE" id="PS51387">
    <property type="entry name" value="FAD_PCMH"/>
    <property type="match status" value="1"/>
</dbReference>
<dbReference type="Proteomes" id="UP001519363">
    <property type="component" value="Unassembled WGS sequence"/>
</dbReference>
<protein>
    <submittedName>
        <fullName evidence="6">L-gulonolactone oxidase</fullName>
        <ecNumber evidence="6">1.1.3.8</ecNumber>
    </submittedName>
</protein>
<dbReference type="SUPFAM" id="SSF56176">
    <property type="entry name" value="FAD-binding/transporter-associated domain-like"/>
    <property type="match status" value="1"/>
</dbReference>
<dbReference type="InterPro" id="IPR006094">
    <property type="entry name" value="Oxid_FAD_bind_N"/>
</dbReference>
<keyword evidence="3 6" id="KW-0560">Oxidoreductase</keyword>
<dbReference type="PANTHER" id="PTHR43762:SF1">
    <property type="entry name" value="D-ARABINONO-1,4-LACTONE OXIDASE"/>
    <property type="match status" value="1"/>
</dbReference>
<dbReference type="PANTHER" id="PTHR43762">
    <property type="entry name" value="L-GULONOLACTONE OXIDASE"/>
    <property type="match status" value="1"/>
</dbReference>
<evidence type="ECO:0000313" key="6">
    <source>
        <dbReference type="EMBL" id="MBP2475497.1"/>
    </source>
</evidence>
<feature type="domain" description="FAD-binding PCMH-type" evidence="5">
    <location>
        <begin position="1"/>
        <end position="155"/>
    </location>
</feature>
<accession>A0ABS5AGL6</accession>
<evidence type="ECO:0000256" key="4">
    <source>
        <dbReference type="SAM" id="MobiDB-lite"/>
    </source>
</evidence>
<evidence type="ECO:0000256" key="2">
    <source>
        <dbReference type="ARBA" id="ARBA00022827"/>
    </source>
</evidence>
<organism evidence="6 7">
    <name type="scientific">Crossiella equi</name>
    <dbReference type="NCBI Taxonomy" id="130796"/>
    <lineage>
        <taxon>Bacteria</taxon>
        <taxon>Bacillati</taxon>
        <taxon>Actinomycetota</taxon>
        <taxon>Actinomycetes</taxon>
        <taxon>Pseudonocardiales</taxon>
        <taxon>Pseudonocardiaceae</taxon>
        <taxon>Crossiella</taxon>
    </lineage>
</organism>
<evidence type="ECO:0000313" key="7">
    <source>
        <dbReference type="Proteomes" id="UP001519363"/>
    </source>
</evidence>
<dbReference type="Pfam" id="PF04030">
    <property type="entry name" value="ALO"/>
    <property type="match status" value="1"/>
</dbReference>
<dbReference type="InterPro" id="IPR016166">
    <property type="entry name" value="FAD-bd_PCMH"/>
</dbReference>
<name>A0ABS5AGL6_9PSEU</name>
<evidence type="ECO:0000256" key="1">
    <source>
        <dbReference type="ARBA" id="ARBA00022630"/>
    </source>
</evidence>
<dbReference type="InterPro" id="IPR016164">
    <property type="entry name" value="FAD-linked_Oxase-like_C"/>
</dbReference>
<dbReference type="Pfam" id="PF01565">
    <property type="entry name" value="FAD_binding_4"/>
    <property type="match status" value="1"/>
</dbReference>
<keyword evidence="7" id="KW-1185">Reference proteome</keyword>
<dbReference type="InterPro" id="IPR016167">
    <property type="entry name" value="FAD-bd_PCMH_sub1"/>
</dbReference>
<dbReference type="InterPro" id="IPR010031">
    <property type="entry name" value="FAD_lactone_oxidase-like"/>
</dbReference>
<keyword evidence="2" id="KW-0274">FAD</keyword>
<feature type="region of interest" description="Disordered" evidence="4">
    <location>
        <begin position="1"/>
        <end position="28"/>
    </location>
</feature>
<dbReference type="InterPro" id="IPR036318">
    <property type="entry name" value="FAD-bd_PCMH-like_sf"/>
</dbReference>
<reference evidence="6 7" key="1">
    <citation type="submission" date="2021-03" db="EMBL/GenBank/DDBJ databases">
        <title>Sequencing the genomes of 1000 actinobacteria strains.</title>
        <authorList>
            <person name="Klenk H.-P."/>
        </authorList>
    </citation>
    <scope>NUCLEOTIDE SEQUENCE [LARGE SCALE GENOMIC DNA]</scope>
    <source>
        <strain evidence="6 7">DSM 44580</strain>
    </source>
</reference>
<dbReference type="EMBL" id="JAGIOO010000001">
    <property type="protein sequence ID" value="MBP2475497.1"/>
    <property type="molecule type" value="Genomic_DNA"/>
</dbReference>
<dbReference type="Gene3D" id="3.30.465.10">
    <property type="match status" value="1"/>
</dbReference>
<evidence type="ECO:0000259" key="5">
    <source>
        <dbReference type="PROSITE" id="PS51387"/>
    </source>
</evidence>
<gene>
    <name evidence="6" type="ORF">JOF53_004369</name>
</gene>
<dbReference type="Gene3D" id="3.30.43.10">
    <property type="entry name" value="Uridine Diphospho-n-acetylenolpyruvylglucosamine Reductase, domain 2"/>
    <property type="match status" value="1"/>
</dbReference>
<keyword evidence="1" id="KW-0285">Flavoprotein</keyword>
<proteinExistence type="predicted"/>